<gene>
    <name evidence="1" type="ORF">IHE45_13G058900</name>
</gene>
<keyword evidence="2" id="KW-1185">Reference proteome</keyword>
<dbReference type="EMBL" id="CM037023">
    <property type="protein sequence ID" value="KAH7665838.1"/>
    <property type="molecule type" value="Genomic_DNA"/>
</dbReference>
<proteinExistence type="predicted"/>
<reference evidence="2" key="1">
    <citation type="journal article" date="2022" name="Nat. Commun.">
        <title>Chromosome evolution and the genetic basis of agronomically important traits in greater yam.</title>
        <authorList>
            <person name="Bredeson J.V."/>
            <person name="Lyons J.B."/>
            <person name="Oniyinde I.O."/>
            <person name="Okereke N.R."/>
            <person name="Kolade O."/>
            <person name="Nnabue I."/>
            <person name="Nwadili C.O."/>
            <person name="Hribova E."/>
            <person name="Parker M."/>
            <person name="Nwogha J."/>
            <person name="Shu S."/>
            <person name="Carlson J."/>
            <person name="Kariba R."/>
            <person name="Muthemba S."/>
            <person name="Knop K."/>
            <person name="Barton G.J."/>
            <person name="Sherwood A.V."/>
            <person name="Lopez-Montes A."/>
            <person name="Asiedu R."/>
            <person name="Jamnadass R."/>
            <person name="Muchugi A."/>
            <person name="Goodstein D."/>
            <person name="Egesi C.N."/>
            <person name="Featherston J."/>
            <person name="Asfaw A."/>
            <person name="Simpson G.G."/>
            <person name="Dolezel J."/>
            <person name="Hendre P.S."/>
            <person name="Van Deynze A."/>
            <person name="Kumar P.L."/>
            <person name="Obidiegwu J.E."/>
            <person name="Bhattacharjee R."/>
            <person name="Rokhsar D.S."/>
        </authorList>
    </citation>
    <scope>NUCLEOTIDE SEQUENCE [LARGE SCALE GENOMIC DNA]</scope>
    <source>
        <strain evidence="2">cv. TDa95/00328</strain>
    </source>
</reference>
<keyword evidence="1" id="KW-0378">Hydrolase</keyword>
<sequence>MASSEFSLLALLVLSVYVSVTASRALNEVSMSDRHKQWMLEHGRTYKDVAEKQRRFEIFKKNVEFIDSFNAGDHKFKLGANRFADLANEEFRDVYNGFRLSSTDSSKAKSSFKYDNFTAVPASMDWRTKGAVTHVKYQGECGRSR</sequence>
<dbReference type="Proteomes" id="UP000827976">
    <property type="component" value="Chromosome 13"/>
</dbReference>
<protein>
    <submittedName>
        <fullName evidence="1">Fruit bromelain protein</fullName>
        <ecNumber evidence="1">3.4.22.33</ecNumber>
    </submittedName>
</protein>
<evidence type="ECO:0000313" key="2">
    <source>
        <dbReference type="Proteomes" id="UP000827976"/>
    </source>
</evidence>
<evidence type="ECO:0000313" key="1">
    <source>
        <dbReference type="EMBL" id="KAH7665838.1"/>
    </source>
</evidence>
<organism evidence="1 2">
    <name type="scientific">Dioscorea alata</name>
    <name type="common">Purple yam</name>
    <dbReference type="NCBI Taxonomy" id="55571"/>
    <lineage>
        <taxon>Eukaryota</taxon>
        <taxon>Viridiplantae</taxon>
        <taxon>Streptophyta</taxon>
        <taxon>Embryophyta</taxon>
        <taxon>Tracheophyta</taxon>
        <taxon>Spermatophyta</taxon>
        <taxon>Magnoliopsida</taxon>
        <taxon>Liliopsida</taxon>
        <taxon>Dioscoreales</taxon>
        <taxon>Dioscoreaceae</taxon>
        <taxon>Dioscorea</taxon>
    </lineage>
</organism>
<name>A0ACB7UYF8_DIOAL</name>
<comment type="caution">
    <text evidence="1">The sequence shown here is derived from an EMBL/GenBank/DDBJ whole genome shotgun (WGS) entry which is preliminary data.</text>
</comment>
<dbReference type="EC" id="3.4.22.33" evidence="1"/>
<accession>A0ACB7UYF8</accession>